<keyword evidence="4" id="KW-0539">Nucleus</keyword>
<dbReference type="GO" id="GO:0000811">
    <property type="term" value="C:GINS complex"/>
    <property type="evidence" value="ECO:0007669"/>
    <property type="project" value="InterPro"/>
</dbReference>
<organism evidence="7">
    <name type="scientific">Alexandrium catenella</name>
    <name type="common">Red tide dinoflagellate</name>
    <name type="synonym">Gonyaulax catenella</name>
    <dbReference type="NCBI Taxonomy" id="2925"/>
    <lineage>
        <taxon>Eukaryota</taxon>
        <taxon>Sar</taxon>
        <taxon>Alveolata</taxon>
        <taxon>Dinophyceae</taxon>
        <taxon>Gonyaulacales</taxon>
        <taxon>Pyrocystaceae</taxon>
        <taxon>Alexandrium</taxon>
    </lineage>
</organism>
<evidence type="ECO:0000259" key="6">
    <source>
        <dbReference type="Pfam" id="PF24997"/>
    </source>
</evidence>
<feature type="domain" description="GINS subunit" evidence="5">
    <location>
        <begin position="68"/>
        <end position="129"/>
    </location>
</feature>
<proteinExistence type="inferred from homology"/>
<comment type="similarity">
    <text evidence="2">Belongs to the GINS1/PSF1 family.</text>
</comment>
<protein>
    <recommendedName>
        <fullName evidence="8">GINS subunit domain-containing protein</fullName>
    </recommendedName>
</protein>
<gene>
    <name evidence="7" type="ORF">ACAT0790_LOCUS23665</name>
</gene>
<reference evidence="7" key="1">
    <citation type="submission" date="2021-01" db="EMBL/GenBank/DDBJ databases">
        <authorList>
            <person name="Corre E."/>
            <person name="Pelletier E."/>
            <person name="Niang G."/>
            <person name="Scheremetjew M."/>
            <person name="Finn R."/>
            <person name="Kale V."/>
            <person name="Holt S."/>
            <person name="Cochrane G."/>
            <person name="Meng A."/>
            <person name="Brown T."/>
            <person name="Cohen L."/>
        </authorList>
    </citation>
    <scope>NUCLEOTIDE SEQUENCE</scope>
    <source>
        <strain evidence="7">OF101</strain>
    </source>
</reference>
<dbReference type="CDD" id="cd11710">
    <property type="entry name" value="GINS_A_psf1"/>
    <property type="match status" value="1"/>
</dbReference>
<evidence type="ECO:0000256" key="3">
    <source>
        <dbReference type="ARBA" id="ARBA00022705"/>
    </source>
</evidence>
<dbReference type="InterPro" id="IPR056783">
    <property type="entry name" value="PSF1_C"/>
</dbReference>
<sequence>MVLHMKKSVQLLKDLKRSRWLPQFNDKMVKEVIEEILNDTREMKSLISQNTDLDGVSREVAAGLCLYNDLVDRNRRCLLAYLNFRLERIEELRWEVGLMVPEEKFQKLHESEKQYFHRYNEILDKYMKTYMPKCKEPLNLTADAEAPEDMNVQIRVCADGLGEIVTPDSGVVRLRKGYQLFVKRTDIEHLIRAGKVEHIKTVRMDDGLAGL</sequence>
<name>A0A7S1ML27_ALECA</name>
<evidence type="ECO:0000256" key="2">
    <source>
        <dbReference type="ARBA" id="ARBA00006677"/>
    </source>
</evidence>
<dbReference type="Pfam" id="PF05916">
    <property type="entry name" value="Sld5"/>
    <property type="match status" value="1"/>
</dbReference>
<feature type="domain" description="DNA replication complex GINS protein PSF1 C-terminal" evidence="6">
    <location>
        <begin position="149"/>
        <end position="199"/>
    </location>
</feature>
<dbReference type="PANTHER" id="PTHR12914:SF2">
    <property type="entry name" value="DNA REPLICATION COMPLEX GINS PROTEIN PSF1"/>
    <property type="match status" value="1"/>
</dbReference>
<dbReference type="InterPro" id="IPR036224">
    <property type="entry name" value="GINS_bundle-like_dom_sf"/>
</dbReference>
<comment type="subcellular location">
    <subcellularLocation>
        <location evidence="1">Nucleus</location>
    </subcellularLocation>
</comment>
<dbReference type="PANTHER" id="PTHR12914">
    <property type="entry name" value="PARTNER OF SLD5"/>
    <property type="match status" value="1"/>
</dbReference>
<evidence type="ECO:0000259" key="5">
    <source>
        <dbReference type="Pfam" id="PF05916"/>
    </source>
</evidence>
<evidence type="ECO:0000313" key="7">
    <source>
        <dbReference type="EMBL" id="CAD9134198.1"/>
    </source>
</evidence>
<dbReference type="InterPro" id="IPR021151">
    <property type="entry name" value="GINS_A"/>
</dbReference>
<accession>A0A7S1ML27</accession>
<evidence type="ECO:0008006" key="8">
    <source>
        <dbReference type="Google" id="ProtNLM"/>
    </source>
</evidence>
<dbReference type="Gene3D" id="1.20.58.1030">
    <property type="match status" value="1"/>
</dbReference>
<dbReference type="EMBL" id="HBGE01039177">
    <property type="protein sequence ID" value="CAD9134198.1"/>
    <property type="molecule type" value="Transcribed_RNA"/>
</dbReference>
<dbReference type="AlphaFoldDB" id="A0A7S1ML27"/>
<dbReference type="Pfam" id="PF24997">
    <property type="entry name" value="PSF1_C"/>
    <property type="match status" value="1"/>
</dbReference>
<evidence type="ECO:0000256" key="4">
    <source>
        <dbReference type="ARBA" id="ARBA00023242"/>
    </source>
</evidence>
<dbReference type="SUPFAM" id="SSF158573">
    <property type="entry name" value="GINS helical bundle-like"/>
    <property type="match status" value="1"/>
</dbReference>
<keyword evidence="3" id="KW-0235">DNA replication</keyword>
<dbReference type="GO" id="GO:1902983">
    <property type="term" value="P:DNA strand elongation involved in mitotic DNA replication"/>
    <property type="evidence" value="ECO:0007669"/>
    <property type="project" value="TreeGrafter"/>
</dbReference>
<evidence type="ECO:0000256" key="1">
    <source>
        <dbReference type="ARBA" id="ARBA00004123"/>
    </source>
</evidence>
<dbReference type="InterPro" id="IPR005339">
    <property type="entry name" value="GINS_Psf1"/>
</dbReference>